<dbReference type="EMBL" id="JBHSPA010000047">
    <property type="protein sequence ID" value="MFC5829639.1"/>
    <property type="molecule type" value="Genomic_DNA"/>
</dbReference>
<protein>
    <submittedName>
        <fullName evidence="10">MFS transporter</fullName>
    </submittedName>
</protein>
<feature type="domain" description="Major facilitator superfamily (MFS) profile" evidence="9">
    <location>
        <begin position="7"/>
        <end position="443"/>
    </location>
</feature>
<gene>
    <name evidence="10" type="ORF">ACFPZ3_37745</name>
</gene>
<keyword evidence="4 8" id="KW-0812">Transmembrane</keyword>
<proteinExistence type="predicted"/>
<evidence type="ECO:0000256" key="7">
    <source>
        <dbReference type="SAM" id="MobiDB-lite"/>
    </source>
</evidence>
<feature type="transmembrane region" description="Helical" evidence="8">
    <location>
        <begin position="155"/>
        <end position="174"/>
    </location>
</feature>
<feature type="transmembrane region" description="Helical" evidence="8">
    <location>
        <begin position="98"/>
        <end position="120"/>
    </location>
</feature>
<feature type="transmembrane region" description="Helical" evidence="8">
    <location>
        <begin position="261"/>
        <end position="285"/>
    </location>
</feature>
<reference evidence="11" key="1">
    <citation type="journal article" date="2019" name="Int. J. Syst. Evol. Microbiol.">
        <title>The Global Catalogue of Microorganisms (GCM) 10K type strain sequencing project: providing services to taxonomists for standard genome sequencing and annotation.</title>
        <authorList>
            <consortium name="The Broad Institute Genomics Platform"/>
            <consortium name="The Broad Institute Genome Sequencing Center for Infectious Disease"/>
            <person name="Wu L."/>
            <person name="Ma J."/>
        </authorList>
    </citation>
    <scope>NUCLEOTIDE SEQUENCE [LARGE SCALE GENOMIC DNA]</scope>
    <source>
        <strain evidence="11">CCUG 53903</strain>
    </source>
</reference>
<dbReference type="PROSITE" id="PS50850">
    <property type="entry name" value="MFS"/>
    <property type="match status" value="1"/>
</dbReference>
<organism evidence="10 11">
    <name type="scientific">Nonomuraea insulae</name>
    <dbReference type="NCBI Taxonomy" id="1616787"/>
    <lineage>
        <taxon>Bacteria</taxon>
        <taxon>Bacillati</taxon>
        <taxon>Actinomycetota</taxon>
        <taxon>Actinomycetes</taxon>
        <taxon>Streptosporangiales</taxon>
        <taxon>Streptosporangiaceae</taxon>
        <taxon>Nonomuraea</taxon>
    </lineage>
</organism>
<feature type="transmembrane region" description="Helical" evidence="8">
    <location>
        <begin position="420"/>
        <end position="438"/>
    </location>
</feature>
<evidence type="ECO:0000313" key="10">
    <source>
        <dbReference type="EMBL" id="MFC5829639.1"/>
    </source>
</evidence>
<dbReference type="InterPro" id="IPR011701">
    <property type="entry name" value="MFS"/>
</dbReference>
<evidence type="ECO:0000256" key="5">
    <source>
        <dbReference type="ARBA" id="ARBA00022989"/>
    </source>
</evidence>
<evidence type="ECO:0000256" key="3">
    <source>
        <dbReference type="ARBA" id="ARBA00022475"/>
    </source>
</evidence>
<dbReference type="InterPro" id="IPR020846">
    <property type="entry name" value="MFS_dom"/>
</dbReference>
<feature type="transmembrane region" description="Helical" evidence="8">
    <location>
        <begin position="73"/>
        <end position="92"/>
    </location>
</feature>
<sequence>MINLRSPVVAAGLITFALTLNLSAGNVVLPAVEGDLGTTTAVSRWVVLGYALAAALFVPVVGRLQERLDRRRALLLGVAGFGVASGLCALAPEIVTLLAGRVLLGAFAALLMVLAAVLAVSGPGPRAGGLAVAAVCATLGGFIGAAAGGGLVSPLGWRGLLLLPVPLCLLALTARVPDMLAPAPTTPNAPAPTAHVLSSTPSTPGAQALTPSTPSPSAPSPSALTPSTPSPSAITSPASGALAVTSPGLFERMEPPSRVPALLAVMMLATLDALVVVLCPFFLFQGQVQQAALPLVGLTVLGLPLGLMVAGAAGARLAGRFGPRAVALAGAVLAAAGVALLLPLSPTWSAAEVALRLALVGAGMGLYGGTSHSLIMAGGSPDRSARHLQLTRGLGYILGATLASTLWAATDFSRTGMGTALLPGLGVAVVALLTLIPFRSMTTRRPSLQRPGAPWTPTRSRV</sequence>
<evidence type="ECO:0000256" key="6">
    <source>
        <dbReference type="ARBA" id="ARBA00023136"/>
    </source>
</evidence>
<dbReference type="SUPFAM" id="SSF103473">
    <property type="entry name" value="MFS general substrate transporter"/>
    <property type="match status" value="1"/>
</dbReference>
<feature type="compositionally biased region" description="Polar residues" evidence="7">
    <location>
        <begin position="196"/>
        <end position="205"/>
    </location>
</feature>
<dbReference type="Proteomes" id="UP001596058">
    <property type="component" value="Unassembled WGS sequence"/>
</dbReference>
<feature type="region of interest" description="Disordered" evidence="7">
    <location>
        <begin position="183"/>
        <end position="237"/>
    </location>
</feature>
<feature type="transmembrane region" description="Helical" evidence="8">
    <location>
        <begin position="41"/>
        <end position="61"/>
    </location>
</feature>
<keyword evidence="5 8" id="KW-1133">Transmembrane helix</keyword>
<feature type="transmembrane region" description="Helical" evidence="8">
    <location>
        <begin position="127"/>
        <end position="149"/>
    </location>
</feature>
<keyword evidence="11" id="KW-1185">Reference proteome</keyword>
<feature type="transmembrane region" description="Helical" evidence="8">
    <location>
        <begin position="357"/>
        <end position="378"/>
    </location>
</feature>
<accession>A0ABW1CVI8</accession>
<evidence type="ECO:0000256" key="4">
    <source>
        <dbReference type="ARBA" id="ARBA00022692"/>
    </source>
</evidence>
<feature type="transmembrane region" description="Helical" evidence="8">
    <location>
        <begin position="390"/>
        <end position="408"/>
    </location>
</feature>
<evidence type="ECO:0000256" key="1">
    <source>
        <dbReference type="ARBA" id="ARBA00004651"/>
    </source>
</evidence>
<keyword evidence="2" id="KW-0813">Transport</keyword>
<dbReference type="Gene3D" id="1.20.1250.20">
    <property type="entry name" value="MFS general substrate transporter like domains"/>
    <property type="match status" value="1"/>
</dbReference>
<name>A0ABW1CVI8_9ACTN</name>
<evidence type="ECO:0000256" key="2">
    <source>
        <dbReference type="ARBA" id="ARBA00022448"/>
    </source>
</evidence>
<evidence type="ECO:0000259" key="9">
    <source>
        <dbReference type="PROSITE" id="PS50850"/>
    </source>
</evidence>
<keyword evidence="3" id="KW-1003">Cell membrane</keyword>
<dbReference type="PANTHER" id="PTHR42718">
    <property type="entry name" value="MAJOR FACILITATOR SUPERFAMILY MULTIDRUG TRANSPORTER MFSC"/>
    <property type="match status" value="1"/>
</dbReference>
<evidence type="ECO:0000313" key="11">
    <source>
        <dbReference type="Proteomes" id="UP001596058"/>
    </source>
</evidence>
<keyword evidence="6 8" id="KW-0472">Membrane</keyword>
<dbReference type="PANTHER" id="PTHR42718:SF46">
    <property type="entry name" value="BLR6921 PROTEIN"/>
    <property type="match status" value="1"/>
</dbReference>
<dbReference type="Pfam" id="PF07690">
    <property type="entry name" value="MFS_1"/>
    <property type="match status" value="1"/>
</dbReference>
<feature type="transmembrane region" description="Helical" evidence="8">
    <location>
        <begin position="291"/>
        <end position="313"/>
    </location>
</feature>
<dbReference type="InterPro" id="IPR036259">
    <property type="entry name" value="MFS_trans_sf"/>
</dbReference>
<comment type="caution">
    <text evidence="10">The sequence shown here is derived from an EMBL/GenBank/DDBJ whole genome shotgun (WGS) entry which is preliminary data.</text>
</comment>
<feature type="transmembrane region" description="Helical" evidence="8">
    <location>
        <begin position="325"/>
        <end position="345"/>
    </location>
</feature>
<feature type="compositionally biased region" description="Low complexity" evidence="7">
    <location>
        <begin position="220"/>
        <end position="237"/>
    </location>
</feature>
<dbReference type="RefSeq" id="WP_379519129.1">
    <property type="nucleotide sequence ID" value="NZ_JBHSPA010000047.1"/>
</dbReference>
<evidence type="ECO:0000256" key="8">
    <source>
        <dbReference type="SAM" id="Phobius"/>
    </source>
</evidence>
<comment type="subcellular location">
    <subcellularLocation>
        <location evidence="1">Cell membrane</location>
        <topology evidence="1">Multi-pass membrane protein</topology>
    </subcellularLocation>
</comment>